<dbReference type="Proteomes" id="UP000298061">
    <property type="component" value="Unassembled WGS sequence"/>
</dbReference>
<gene>
    <name evidence="1" type="ORF">EWM64_g1710</name>
</gene>
<dbReference type="AlphaFoldDB" id="A0A4Z0A5K9"/>
<evidence type="ECO:0000313" key="1">
    <source>
        <dbReference type="EMBL" id="TFY82302.1"/>
    </source>
</evidence>
<protein>
    <submittedName>
        <fullName evidence="1">Uncharacterized protein</fullName>
    </submittedName>
</protein>
<comment type="caution">
    <text evidence="1">The sequence shown here is derived from an EMBL/GenBank/DDBJ whole genome shotgun (WGS) entry which is preliminary data.</text>
</comment>
<evidence type="ECO:0000313" key="2">
    <source>
        <dbReference type="Proteomes" id="UP000298061"/>
    </source>
</evidence>
<sequence>MWRLSDALPIDDDFDLDMGADLAIWFSSRERSLHPLKVLCRALPLQTIRTVHVSIDAFPFSHDILTRDWVEILGRCTEVNRAWVSNDQAISFCKALSMTTDAEPRSVVELDRKGRKQNRLFLGKLGALKLSNMDFRVRGEYLESNRVFHRLLIEWLSDRLEVDACPTLNIDLEECTVKKEWVEDLKRVANVKWDNDSGGYSSDSEEEGCYDCYEDSWY</sequence>
<accession>A0A4Z0A5K9</accession>
<proteinExistence type="predicted"/>
<keyword evidence="2" id="KW-1185">Reference proteome</keyword>
<organism evidence="1 2">
    <name type="scientific">Hericium alpestre</name>
    <dbReference type="NCBI Taxonomy" id="135208"/>
    <lineage>
        <taxon>Eukaryota</taxon>
        <taxon>Fungi</taxon>
        <taxon>Dikarya</taxon>
        <taxon>Basidiomycota</taxon>
        <taxon>Agaricomycotina</taxon>
        <taxon>Agaricomycetes</taxon>
        <taxon>Russulales</taxon>
        <taxon>Hericiaceae</taxon>
        <taxon>Hericium</taxon>
    </lineage>
</organism>
<dbReference type="EMBL" id="SFCI01000121">
    <property type="protein sequence ID" value="TFY82302.1"/>
    <property type="molecule type" value="Genomic_DNA"/>
</dbReference>
<reference evidence="1 2" key="1">
    <citation type="submission" date="2019-02" db="EMBL/GenBank/DDBJ databases">
        <title>Genome sequencing of the rare red list fungi Hericium alpestre (H. flagellum).</title>
        <authorList>
            <person name="Buettner E."/>
            <person name="Kellner H."/>
        </authorList>
    </citation>
    <scope>NUCLEOTIDE SEQUENCE [LARGE SCALE GENOMIC DNA]</scope>
    <source>
        <strain evidence="1 2">DSM 108284</strain>
    </source>
</reference>
<name>A0A4Z0A5K9_9AGAM</name>